<keyword evidence="3" id="KW-1185">Reference proteome</keyword>
<dbReference type="RefSeq" id="WP_014870835.1">
    <property type="nucleotide sequence ID" value="NZ_CP011494.1"/>
</dbReference>
<organism evidence="2 3">
    <name type="scientific">Marinobacter psychrophilus</name>
    <dbReference type="NCBI Taxonomy" id="330734"/>
    <lineage>
        <taxon>Bacteria</taxon>
        <taxon>Pseudomonadati</taxon>
        <taxon>Pseudomonadota</taxon>
        <taxon>Gammaproteobacteria</taxon>
        <taxon>Pseudomonadales</taxon>
        <taxon>Marinobacteraceae</taxon>
        <taxon>Marinobacter</taxon>
    </lineage>
</organism>
<dbReference type="KEGG" id="mpq:ABA45_07270"/>
<dbReference type="SUPFAM" id="SSF52266">
    <property type="entry name" value="SGNH hydrolase"/>
    <property type="match status" value="1"/>
</dbReference>
<evidence type="ECO:0000313" key="3">
    <source>
        <dbReference type="Proteomes" id="UP000036406"/>
    </source>
</evidence>
<dbReference type="CDD" id="cd01822">
    <property type="entry name" value="Lysophospholipase_L1_like"/>
    <property type="match status" value="1"/>
</dbReference>
<evidence type="ECO:0000259" key="1">
    <source>
        <dbReference type="Pfam" id="PF13472"/>
    </source>
</evidence>
<dbReference type="PATRIC" id="fig|330734.3.peg.1524"/>
<gene>
    <name evidence="2" type="ORF">ABA45_07270</name>
</gene>
<evidence type="ECO:0000313" key="2">
    <source>
        <dbReference type="EMBL" id="AKO54243.1"/>
    </source>
</evidence>
<name>A0A0H4I902_9GAMM</name>
<proteinExistence type="predicted"/>
<accession>A0A0H4I902</accession>
<dbReference type="PANTHER" id="PTHR30383">
    <property type="entry name" value="THIOESTERASE 1/PROTEASE 1/LYSOPHOSPHOLIPASE L1"/>
    <property type="match status" value="1"/>
</dbReference>
<dbReference type="InterPro" id="IPR051532">
    <property type="entry name" value="Ester_Hydrolysis_Enzymes"/>
</dbReference>
<dbReference type="EMBL" id="CP011494">
    <property type="protein sequence ID" value="AKO54243.1"/>
    <property type="molecule type" value="Genomic_DNA"/>
</dbReference>
<dbReference type="Gene3D" id="3.40.50.1110">
    <property type="entry name" value="SGNH hydrolase"/>
    <property type="match status" value="1"/>
</dbReference>
<dbReference type="PANTHER" id="PTHR30383:SF24">
    <property type="entry name" value="THIOESTERASE 1_PROTEASE 1_LYSOPHOSPHOLIPASE L1"/>
    <property type="match status" value="1"/>
</dbReference>
<protein>
    <submittedName>
        <fullName evidence="2">GDSL family lipase</fullName>
    </submittedName>
</protein>
<dbReference type="InterPro" id="IPR036514">
    <property type="entry name" value="SGNH_hydro_sf"/>
</dbReference>
<sequence length="209" mass="22668">MFKNTVLPAVRSFALLLVLVMTPGLISANTLLVMGDSLSAAYGVPEETAWVNLLRQRLADKGHNDWSVVNASISGETADGGARRLPGLLNKHQPQLVIVELGGNDGLRGFPPQVIEKNLALMLKNSQQAGAQTLLVGMQIPPNYGDRYTQAFAAIFGDLAQRFNSALVPFFLDDIYNVDSLMQSDGIHPTEPAQSILLDNVWPHLVPLL</sequence>
<reference evidence="2 3" key="1">
    <citation type="submission" date="2015-05" db="EMBL/GenBank/DDBJ databases">
        <title>Complete genome of Marinobacter psychrophilus strain 20041T isolated from sea-ice of the Canadian Basin.</title>
        <authorList>
            <person name="Song L."/>
            <person name="Ren L."/>
            <person name="Yu Y."/>
            <person name="Wang X."/>
        </authorList>
    </citation>
    <scope>NUCLEOTIDE SEQUENCE [LARGE SCALE GENOMIC DNA]</scope>
    <source>
        <strain evidence="2 3">20041</strain>
    </source>
</reference>
<dbReference type="Pfam" id="PF13472">
    <property type="entry name" value="Lipase_GDSL_2"/>
    <property type="match status" value="1"/>
</dbReference>
<dbReference type="GO" id="GO:0004622">
    <property type="term" value="F:phosphatidylcholine lysophospholipase activity"/>
    <property type="evidence" value="ECO:0007669"/>
    <property type="project" value="TreeGrafter"/>
</dbReference>
<dbReference type="AlphaFoldDB" id="A0A0H4I902"/>
<dbReference type="Proteomes" id="UP000036406">
    <property type="component" value="Chromosome"/>
</dbReference>
<feature type="domain" description="SGNH hydrolase-type esterase" evidence="1">
    <location>
        <begin position="33"/>
        <end position="191"/>
    </location>
</feature>
<dbReference type="STRING" id="330734.ABA45_07270"/>
<dbReference type="InterPro" id="IPR013830">
    <property type="entry name" value="SGNH_hydro"/>
</dbReference>